<evidence type="ECO:0000259" key="1">
    <source>
        <dbReference type="Pfam" id="PF13456"/>
    </source>
</evidence>
<dbReference type="PANTHER" id="PTHR47074:SF11">
    <property type="entry name" value="REVERSE TRANSCRIPTASE-LIKE PROTEIN"/>
    <property type="match status" value="1"/>
</dbReference>
<dbReference type="InterPro" id="IPR036397">
    <property type="entry name" value="RNaseH_sf"/>
</dbReference>
<evidence type="ECO:0000313" key="3">
    <source>
        <dbReference type="EMBL" id="CAL1403382.1"/>
    </source>
</evidence>
<dbReference type="InterPro" id="IPR012337">
    <property type="entry name" value="RNaseH-like_sf"/>
</dbReference>
<keyword evidence="4" id="KW-1185">Reference proteome</keyword>
<accession>A0AAV2FZC9</accession>
<protein>
    <submittedName>
        <fullName evidence="3">Uncharacterized protein</fullName>
    </submittedName>
</protein>
<feature type="domain" description="RNase H type-1" evidence="1">
    <location>
        <begin position="301"/>
        <end position="424"/>
    </location>
</feature>
<dbReference type="EMBL" id="OZ034820">
    <property type="protein sequence ID" value="CAL1403382.1"/>
    <property type="molecule type" value="Genomic_DNA"/>
</dbReference>
<gene>
    <name evidence="3" type="ORF">LTRI10_LOCUS43321</name>
</gene>
<dbReference type="Pfam" id="PF13456">
    <property type="entry name" value="RVT_3"/>
    <property type="match status" value="1"/>
</dbReference>
<dbReference type="InterPro" id="IPR002156">
    <property type="entry name" value="RNaseH_domain"/>
</dbReference>
<dbReference type="SUPFAM" id="SSF53098">
    <property type="entry name" value="Ribonuclease H-like"/>
    <property type="match status" value="1"/>
</dbReference>
<dbReference type="CDD" id="cd06222">
    <property type="entry name" value="RNase_H_like"/>
    <property type="match status" value="1"/>
</dbReference>
<dbReference type="GO" id="GO:0004523">
    <property type="term" value="F:RNA-DNA hybrid ribonuclease activity"/>
    <property type="evidence" value="ECO:0007669"/>
    <property type="project" value="InterPro"/>
</dbReference>
<evidence type="ECO:0000313" key="4">
    <source>
        <dbReference type="Proteomes" id="UP001497516"/>
    </source>
</evidence>
<name>A0AAV2FZC9_9ROSI</name>
<evidence type="ECO:0000259" key="2">
    <source>
        <dbReference type="Pfam" id="PF13966"/>
    </source>
</evidence>
<organism evidence="3 4">
    <name type="scientific">Linum trigynum</name>
    <dbReference type="NCBI Taxonomy" id="586398"/>
    <lineage>
        <taxon>Eukaryota</taxon>
        <taxon>Viridiplantae</taxon>
        <taxon>Streptophyta</taxon>
        <taxon>Embryophyta</taxon>
        <taxon>Tracheophyta</taxon>
        <taxon>Spermatophyta</taxon>
        <taxon>Magnoliopsida</taxon>
        <taxon>eudicotyledons</taxon>
        <taxon>Gunneridae</taxon>
        <taxon>Pentapetalae</taxon>
        <taxon>rosids</taxon>
        <taxon>fabids</taxon>
        <taxon>Malpighiales</taxon>
        <taxon>Linaceae</taxon>
        <taxon>Linum</taxon>
    </lineage>
</organism>
<reference evidence="3 4" key="1">
    <citation type="submission" date="2024-04" db="EMBL/GenBank/DDBJ databases">
        <authorList>
            <person name="Fracassetti M."/>
        </authorList>
    </citation>
    <scope>NUCLEOTIDE SEQUENCE [LARGE SCALE GENOMIC DNA]</scope>
</reference>
<dbReference type="InterPro" id="IPR044730">
    <property type="entry name" value="RNase_H-like_dom_plant"/>
</dbReference>
<dbReference type="AlphaFoldDB" id="A0AAV2FZC9"/>
<sequence>MDGFRWKVGNGKLIRIWDDEWIPGKSFFYPDPVPANEFPDDLVSSIIDQQQGTWDSEKVERLFSAQYRVLISKIPLSSPPKEDSRIWKDSVSGSYTVKSAYFWIRNKQQSKIDLSHGSGEDNSEFWQNLWSPPTQPKVKNFLWKLCKNILPVGANVTDWVETAGDECTFCNLKETQMHALRDCAWIRRRWQGCEVENVYKLGENRTPIAWMKEVWRVCSIEQIQKFTSILWFLWKERCNQKYNNHKLEEGDIIPRAMSWIDSYLAAQVSSLGSTVSGATLSDSRIHQWSPPPVGFVKLNSDAGVFQNGGVGFGCVLRDWRGAFVGATMKKEKGSCSPIEAEARALVIGLVEANRRNLSPLIVESDCQVLINKLRRREEDFTELGSWCDEILRLAKVNEGLSGSQVIWSFAGRKKNRVAHWLAHSGSVWDRQVVWTENPPLSLLVLLEEDLGRGPCNRG</sequence>
<feature type="domain" description="Reverse transcriptase zinc-binding" evidence="2">
    <location>
        <begin position="95"/>
        <end position="190"/>
    </location>
</feature>
<dbReference type="GO" id="GO:0003676">
    <property type="term" value="F:nucleic acid binding"/>
    <property type="evidence" value="ECO:0007669"/>
    <property type="project" value="InterPro"/>
</dbReference>
<proteinExistence type="predicted"/>
<dbReference type="PANTHER" id="PTHR47074">
    <property type="entry name" value="BNAC02G40300D PROTEIN"/>
    <property type="match status" value="1"/>
</dbReference>
<dbReference type="InterPro" id="IPR052929">
    <property type="entry name" value="RNase_H-like_EbsB-rel"/>
</dbReference>
<dbReference type="InterPro" id="IPR026960">
    <property type="entry name" value="RVT-Znf"/>
</dbReference>
<dbReference type="Pfam" id="PF13966">
    <property type="entry name" value="zf-RVT"/>
    <property type="match status" value="1"/>
</dbReference>
<dbReference type="Gene3D" id="3.30.420.10">
    <property type="entry name" value="Ribonuclease H-like superfamily/Ribonuclease H"/>
    <property type="match status" value="1"/>
</dbReference>
<dbReference type="Proteomes" id="UP001497516">
    <property type="component" value="Chromosome 7"/>
</dbReference>